<feature type="transmembrane region" description="Helical" evidence="2">
    <location>
        <begin position="429"/>
        <end position="451"/>
    </location>
</feature>
<feature type="region of interest" description="Disordered" evidence="1">
    <location>
        <begin position="1"/>
        <end position="77"/>
    </location>
</feature>
<evidence type="ECO:0000313" key="4">
    <source>
        <dbReference type="Proteomes" id="UP000001989"/>
    </source>
</evidence>
<evidence type="ECO:0000256" key="1">
    <source>
        <dbReference type="SAM" id="MobiDB-lite"/>
    </source>
</evidence>
<feature type="transmembrane region" description="Helical" evidence="2">
    <location>
        <begin position="369"/>
        <end position="394"/>
    </location>
</feature>
<gene>
    <name evidence="3" type="ordered locus">Swit_0935</name>
</gene>
<keyword evidence="4" id="KW-1185">Reference proteome</keyword>
<feature type="transmembrane region" description="Helical" evidence="2">
    <location>
        <begin position="179"/>
        <end position="199"/>
    </location>
</feature>
<keyword evidence="2" id="KW-1133">Transmembrane helix</keyword>
<name>A0A9J9H9G0_RHIWR</name>
<dbReference type="AlphaFoldDB" id="A0A9J9H9G0"/>
<reference evidence="3 4" key="1">
    <citation type="journal article" date="2010" name="J. Bacteriol.">
        <title>Genome sequence of the dioxin-mineralizing bacterium Sphingomonas wittichii RW1.</title>
        <authorList>
            <person name="Miller T.R."/>
            <person name="Delcher A.L."/>
            <person name="Salzberg S.L."/>
            <person name="Saunders E."/>
            <person name="Detter J.C."/>
            <person name="Halden R.U."/>
        </authorList>
    </citation>
    <scope>NUCLEOTIDE SEQUENCE [LARGE SCALE GENOMIC DNA]</scope>
    <source>
        <strain evidence="4">DSM 6014 / CCUG 31198 / JCM 15750 / NBRC 105917 / EY 4224 / RW1</strain>
    </source>
</reference>
<feature type="transmembrane region" description="Helical" evidence="2">
    <location>
        <begin position="239"/>
        <end position="258"/>
    </location>
</feature>
<keyword evidence="2" id="KW-0472">Membrane</keyword>
<evidence type="ECO:0000313" key="3">
    <source>
        <dbReference type="EMBL" id="ABQ67302.1"/>
    </source>
</evidence>
<dbReference type="InterPro" id="IPR036259">
    <property type="entry name" value="MFS_trans_sf"/>
</dbReference>
<accession>A0A9J9H9G0</accession>
<feature type="transmembrane region" description="Helical" evidence="2">
    <location>
        <begin position="211"/>
        <end position="233"/>
    </location>
</feature>
<feature type="transmembrane region" description="Helical" evidence="2">
    <location>
        <begin position="124"/>
        <end position="143"/>
    </location>
</feature>
<feature type="transmembrane region" description="Helical" evidence="2">
    <location>
        <begin position="279"/>
        <end position="301"/>
    </location>
</feature>
<feature type="transmembrane region" description="Helical" evidence="2">
    <location>
        <begin position="343"/>
        <end position="363"/>
    </location>
</feature>
<organism evidence="3 4">
    <name type="scientific">Rhizorhabdus wittichii (strain DSM 6014 / CCUG 31198 / JCM 15750 / NBRC 105917 / EY 4224 / RW1)</name>
    <name type="common">Sphingomonas wittichii</name>
    <dbReference type="NCBI Taxonomy" id="392499"/>
    <lineage>
        <taxon>Bacteria</taxon>
        <taxon>Pseudomonadati</taxon>
        <taxon>Pseudomonadota</taxon>
        <taxon>Alphaproteobacteria</taxon>
        <taxon>Sphingomonadales</taxon>
        <taxon>Sphingomonadaceae</taxon>
        <taxon>Rhizorhabdus</taxon>
    </lineage>
</organism>
<dbReference type="KEGG" id="swi:Swit_0935"/>
<feature type="transmembrane region" description="Helical" evidence="2">
    <location>
        <begin position="313"/>
        <end position="336"/>
    </location>
</feature>
<dbReference type="EMBL" id="CP000699">
    <property type="protein sequence ID" value="ABQ67302.1"/>
    <property type="molecule type" value="Genomic_DNA"/>
</dbReference>
<sequence>MSTPSPGSATRPRPPTGRRSTCSSGTRSPSSASARRASPATTIRTNRSAARSPPPSATCPSGPDPGPPSFESIAMTSRPAARTSDSIALILAVAVASGIAHLGTSTMPFQVGALMDGRGLSASLAGVFGLFEIGALAISMILLSPVVHRFSSVTISLAGAALAALAHAIMFLIPATLPPLLACATLAGIGYGLVFAAAITGASTARNPDRVYALGNVGAILFIVVMMMVIPLASARLGAMGAFPAIAALILVVSPAMLRFRSRPALLTPPPARVLSQPATIALLVMWACYSLGTGALWSFAERIGTRLAIDPEMIATILSASTACGVLGSVVAALIGGRLPRVPAMLVGLAGTALSCVLMGYADGTVSFALGVLTYWIFYMYQYALFLGTAAMFDAEGRLGTLGGGCERLAFAVGAPIGGLIVDHGSFGMLGLLGFASCLITIPVCMPIVARTLRQRAAAATDRSHESPDRSTEYAPAP</sequence>
<dbReference type="SUPFAM" id="SSF103473">
    <property type="entry name" value="MFS general substrate transporter"/>
    <property type="match status" value="1"/>
</dbReference>
<proteinExistence type="predicted"/>
<feature type="compositionally biased region" description="Pro residues" evidence="1">
    <location>
        <begin position="52"/>
        <end position="68"/>
    </location>
</feature>
<feature type="transmembrane region" description="Helical" evidence="2">
    <location>
        <begin position="155"/>
        <end position="173"/>
    </location>
</feature>
<evidence type="ECO:0000256" key="2">
    <source>
        <dbReference type="SAM" id="Phobius"/>
    </source>
</evidence>
<dbReference type="Gene3D" id="1.20.1250.20">
    <property type="entry name" value="MFS general substrate transporter like domains"/>
    <property type="match status" value="2"/>
</dbReference>
<feature type="transmembrane region" description="Helical" evidence="2">
    <location>
        <begin position="406"/>
        <end position="423"/>
    </location>
</feature>
<keyword evidence="2" id="KW-0812">Transmembrane</keyword>
<protein>
    <submittedName>
        <fullName evidence="3">Major facilitator superfamily MFS_1</fullName>
    </submittedName>
</protein>
<dbReference type="Proteomes" id="UP000001989">
    <property type="component" value="Chromosome"/>
</dbReference>
<feature type="transmembrane region" description="Helical" evidence="2">
    <location>
        <begin position="87"/>
        <end position="104"/>
    </location>
</feature>
<feature type="compositionally biased region" description="Low complexity" evidence="1">
    <location>
        <begin position="1"/>
        <end position="45"/>
    </location>
</feature>